<accession>A0A0D0DU53</accession>
<dbReference type="Proteomes" id="UP000054538">
    <property type="component" value="Unassembled WGS sequence"/>
</dbReference>
<keyword evidence="1" id="KW-1133">Transmembrane helix</keyword>
<dbReference type="OrthoDB" id="541052at2759"/>
<gene>
    <name evidence="3" type="ORF">PAXRUDRAFT_34546</name>
</gene>
<protein>
    <submittedName>
        <fullName evidence="3">Glycosyltransferase family 90 protein</fullName>
    </submittedName>
</protein>
<evidence type="ECO:0000313" key="3">
    <source>
        <dbReference type="EMBL" id="KIK92386.1"/>
    </source>
</evidence>
<evidence type="ECO:0000259" key="2">
    <source>
        <dbReference type="SMART" id="SM00672"/>
    </source>
</evidence>
<organism evidence="3 4">
    <name type="scientific">Paxillus rubicundulus Ve08.2h10</name>
    <dbReference type="NCBI Taxonomy" id="930991"/>
    <lineage>
        <taxon>Eukaryota</taxon>
        <taxon>Fungi</taxon>
        <taxon>Dikarya</taxon>
        <taxon>Basidiomycota</taxon>
        <taxon>Agaricomycotina</taxon>
        <taxon>Agaricomycetes</taxon>
        <taxon>Agaricomycetidae</taxon>
        <taxon>Boletales</taxon>
        <taxon>Paxilineae</taxon>
        <taxon>Paxillaceae</taxon>
        <taxon>Paxillus</taxon>
    </lineage>
</organism>
<dbReference type="HOGENOM" id="CLU_005027_3_2_1"/>
<dbReference type="GO" id="GO:0016740">
    <property type="term" value="F:transferase activity"/>
    <property type="evidence" value="ECO:0007669"/>
    <property type="project" value="UniProtKB-KW"/>
</dbReference>
<feature type="transmembrane region" description="Helical" evidence="1">
    <location>
        <begin position="12"/>
        <end position="34"/>
    </location>
</feature>
<keyword evidence="1" id="KW-0472">Membrane</keyword>
<keyword evidence="1" id="KW-0812">Transmembrane</keyword>
<sequence>MTRMHQNLTKLISCRSASAVFVACIVVITLRTFLLGLPQTCIEGFSAVDFRPHAEAQPLQEHTYTPGGLLIVNPNGPHPIFELMRNAETAWEAKVARASRTLDEAVAEYKRRYKRLPPRGFDKWWDYVVKHDVQLPDEYDEIYHDLEPFWGIDPHDLANTQEELEHHKETVTACKTPSSARLEIVSETLPEDRRVELQGTIENILGLLKDVQHELPPLRITFSPYDNPSMLSDWRIKNMTLEAAAKGTTIKRSELPDIQEAGWIQACPPDSPARLHRASLRPLSMTTNISSAPKTFVASHRATMDPCTHPSLLTSHGQFLSHNAGPFPQRTLVPRFSLCASLLHHDIRPVVPYGWTSGADAEAEGDVPWDMKVDGRLGWRGSTTGMYASPSSAWVHSHRMRFVMATSRLAGNVSVLGVPRDGSVPVGVPEKVRMGAVNPAWMDVAFAGEAVGCDADGGTCEEMEELWEFRRWQSRREEGRYKFIFDVDGNGWSGRFKRLVTSNALIFKATIYPEWFSSRIEPWVHYVPIQVSYTDLHDAVAFFRTHDALAAKIAAAGKEWSQRFWKKEDMTAYLYRLLLEYARIASLNRESMNYER</sequence>
<dbReference type="InterPro" id="IPR006598">
    <property type="entry name" value="CAP10"/>
</dbReference>
<dbReference type="PANTHER" id="PTHR12203:SF118">
    <property type="entry name" value="BETA-1,2-XYLOSYLTRANSFERASE 1"/>
    <property type="match status" value="1"/>
</dbReference>
<feature type="domain" description="Glycosyl transferase CAP10" evidence="2">
    <location>
        <begin position="312"/>
        <end position="588"/>
    </location>
</feature>
<proteinExistence type="predicted"/>
<keyword evidence="3" id="KW-0808">Transferase</keyword>
<dbReference type="Pfam" id="PF05686">
    <property type="entry name" value="Glyco_transf_90"/>
    <property type="match status" value="1"/>
</dbReference>
<evidence type="ECO:0000256" key="1">
    <source>
        <dbReference type="SAM" id="Phobius"/>
    </source>
</evidence>
<reference evidence="3 4" key="1">
    <citation type="submission" date="2014-04" db="EMBL/GenBank/DDBJ databases">
        <authorList>
            <consortium name="DOE Joint Genome Institute"/>
            <person name="Kuo A."/>
            <person name="Kohler A."/>
            <person name="Jargeat P."/>
            <person name="Nagy L.G."/>
            <person name="Floudas D."/>
            <person name="Copeland A."/>
            <person name="Barry K.W."/>
            <person name="Cichocki N."/>
            <person name="Veneault-Fourrey C."/>
            <person name="LaButti K."/>
            <person name="Lindquist E.A."/>
            <person name="Lipzen A."/>
            <person name="Lundell T."/>
            <person name="Morin E."/>
            <person name="Murat C."/>
            <person name="Sun H."/>
            <person name="Tunlid A."/>
            <person name="Henrissat B."/>
            <person name="Grigoriev I.V."/>
            <person name="Hibbett D.S."/>
            <person name="Martin F."/>
            <person name="Nordberg H.P."/>
            <person name="Cantor M.N."/>
            <person name="Hua S.X."/>
        </authorList>
    </citation>
    <scope>NUCLEOTIDE SEQUENCE [LARGE SCALE GENOMIC DNA]</scope>
    <source>
        <strain evidence="3 4">Ve08.2h10</strain>
    </source>
</reference>
<dbReference type="SMART" id="SM00672">
    <property type="entry name" value="CAP10"/>
    <property type="match status" value="1"/>
</dbReference>
<dbReference type="EMBL" id="KN825285">
    <property type="protein sequence ID" value="KIK92386.1"/>
    <property type="molecule type" value="Genomic_DNA"/>
</dbReference>
<evidence type="ECO:0000313" key="4">
    <source>
        <dbReference type="Proteomes" id="UP000054538"/>
    </source>
</evidence>
<name>A0A0D0DU53_9AGAM</name>
<dbReference type="AlphaFoldDB" id="A0A0D0DU53"/>
<dbReference type="InParanoid" id="A0A0D0DU53"/>
<dbReference type="PANTHER" id="PTHR12203">
    <property type="entry name" value="KDEL LYS-ASP-GLU-LEU CONTAINING - RELATED"/>
    <property type="match status" value="1"/>
</dbReference>
<keyword evidence="4" id="KW-1185">Reference proteome</keyword>
<dbReference type="InterPro" id="IPR051091">
    <property type="entry name" value="O-Glucosyltr/Glycosyltrsf_90"/>
</dbReference>
<reference evidence="4" key="2">
    <citation type="submission" date="2015-01" db="EMBL/GenBank/DDBJ databases">
        <title>Evolutionary Origins and Diversification of the Mycorrhizal Mutualists.</title>
        <authorList>
            <consortium name="DOE Joint Genome Institute"/>
            <consortium name="Mycorrhizal Genomics Consortium"/>
            <person name="Kohler A."/>
            <person name="Kuo A."/>
            <person name="Nagy L.G."/>
            <person name="Floudas D."/>
            <person name="Copeland A."/>
            <person name="Barry K.W."/>
            <person name="Cichocki N."/>
            <person name="Veneault-Fourrey C."/>
            <person name="LaButti K."/>
            <person name="Lindquist E.A."/>
            <person name="Lipzen A."/>
            <person name="Lundell T."/>
            <person name="Morin E."/>
            <person name="Murat C."/>
            <person name="Riley R."/>
            <person name="Ohm R."/>
            <person name="Sun H."/>
            <person name="Tunlid A."/>
            <person name="Henrissat B."/>
            <person name="Grigoriev I.V."/>
            <person name="Hibbett D.S."/>
            <person name="Martin F."/>
        </authorList>
    </citation>
    <scope>NUCLEOTIDE SEQUENCE [LARGE SCALE GENOMIC DNA]</scope>
    <source>
        <strain evidence="4">Ve08.2h10</strain>
    </source>
</reference>